<dbReference type="GO" id="GO:0006890">
    <property type="term" value="P:retrograde vesicle-mediated transport, Golgi to endoplasmic reticulum"/>
    <property type="evidence" value="ECO:0007669"/>
    <property type="project" value="TreeGrafter"/>
</dbReference>
<evidence type="ECO:0000256" key="13">
    <source>
        <dbReference type="PROSITE-ProRule" id="PRU00221"/>
    </source>
</evidence>
<evidence type="ECO:0000259" key="15">
    <source>
        <dbReference type="Pfam" id="PF04053"/>
    </source>
</evidence>
<feature type="region of interest" description="Disordered" evidence="14">
    <location>
        <begin position="886"/>
        <end position="935"/>
    </location>
</feature>
<dbReference type="PROSITE" id="PS50294">
    <property type="entry name" value="WD_REPEATS_REGION"/>
    <property type="match status" value="4"/>
</dbReference>
<dbReference type="EMBL" id="BGPR01000148">
    <property type="protein sequence ID" value="GBL99353.1"/>
    <property type="molecule type" value="Genomic_DNA"/>
</dbReference>
<dbReference type="OrthoDB" id="2150324at2759"/>
<dbReference type="InterPro" id="IPR020472">
    <property type="entry name" value="WD40_PAC1"/>
</dbReference>
<keyword evidence="5 13" id="KW-0853">WD repeat</keyword>
<dbReference type="Gene3D" id="1.25.40.470">
    <property type="match status" value="1"/>
</dbReference>
<dbReference type="Pfam" id="PF00400">
    <property type="entry name" value="WD40"/>
    <property type="match status" value="6"/>
</dbReference>
<evidence type="ECO:0000256" key="2">
    <source>
        <dbReference type="ARBA" id="ARBA00010844"/>
    </source>
</evidence>
<dbReference type="FunFam" id="1.25.40.470:FF:000001">
    <property type="entry name" value="Coatomer subunit beta"/>
    <property type="match status" value="1"/>
</dbReference>
<keyword evidence="8 12" id="KW-0653">Protein transport</keyword>
<dbReference type="PANTHER" id="PTHR19876">
    <property type="entry name" value="COATOMER"/>
    <property type="match status" value="1"/>
</dbReference>
<keyword evidence="18" id="KW-1185">Reference proteome</keyword>
<dbReference type="GO" id="GO:0000139">
    <property type="term" value="C:Golgi membrane"/>
    <property type="evidence" value="ECO:0007669"/>
    <property type="project" value="UniProtKB-SubCell"/>
</dbReference>
<dbReference type="InterPro" id="IPR006692">
    <property type="entry name" value="Beta-prop_COPA/B_2nd"/>
</dbReference>
<comment type="caution">
    <text evidence="17">The sequence shown here is derived from an EMBL/GenBank/DDBJ whole genome shotgun (WGS) entry which is preliminary data.</text>
</comment>
<dbReference type="Proteomes" id="UP000499080">
    <property type="component" value="Unassembled WGS sequence"/>
</dbReference>
<dbReference type="Pfam" id="PF04053">
    <property type="entry name" value="B-prop_COPA_B_2nd"/>
    <property type="match status" value="1"/>
</dbReference>
<protein>
    <recommendedName>
        <fullName evidence="12">Coatomer subunit beta'</fullName>
    </recommendedName>
</protein>
<keyword evidence="9 12" id="KW-0333">Golgi apparatus</keyword>
<feature type="repeat" description="WD" evidence="13">
    <location>
        <begin position="95"/>
        <end position="127"/>
    </location>
</feature>
<evidence type="ECO:0000256" key="4">
    <source>
        <dbReference type="ARBA" id="ARBA00022490"/>
    </source>
</evidence>
<dbReference type="Gene3D" id="2.130.10.10">
    <property type="entry name" value="YVTN repeat-like/Quinoprotein amine dehydrogenase"/>
    <property type="match status" value="2"/>
</dbReference>
<dbReference type="SMART" id="SM00320">
    <property type="entry name" value="WD40"/>
    <property type="match status" value="6"/>
</dbReference>
<dbReference type="GO" id="GO:0005198">
    <property type="term" value="F:structural molecule activity"/>
    <property type="evidence" value="ECO:0007669"/>
    <property type="project" value="UniProtKB-UniRule"/>
</dbReference>
<evidence type="ECO:0000256" key="8">
    <source>
        <dbReference type="ARBA" id="ARBA00022927"/>
    </source>
</evidence>
<comment type="function">
    <text evidence="12">The coatomer is a cytosolic protein complex that binds to dilysine motifs and reversibly associates with Golgi non-clathrin-coated vesicles, which further mediate biosynthetic protein transport from the ER, via the Golgi up to the trans Golgi network. Coatomer complex is required for budding from Golgi membranes, and is essential for the retrograde Golgi-to-ER transport of dilysine-tagged proteins.</text>
</comment>
<name>A0A4Y2C5J9_ARAVE</name>
<dbReference type="InterPro" id="IPR056176">
    <property type="entry name" value="TPR_COPA_B"/>
</dbReference>
<evidence type="ECO:0000256" key="6">
    <source>
        <dbReference type="ARBA" id="ARBA00022737"/>
    </source>
</evidence>
<dbReference type="GO" id="GO:0006891">
    <property type="term" value="P:intra-Golgi vesicle-mediated transport"/>
    <property type="evidence" value="ECO:0007669"/>
    <property type="project" value="TreeGrafter"/>
</dbReference>
<accession>A0A4Y2C5J9</accession>
<keyword evidence="4 12" id="KW-0963">Cytoplasm</keyword>
<gene>
    <name evidence="17" type="primary">COPB2_1</name>
    <name evidence="17" type="ORF">AVEN_206771_1</name>
</gene>
<dbReference type="CDD" id="cd00200">
    <property type="entry name" value="WD40"/>
    <property type="match status" value="1"/>
</dbReference>
<keyword evidence="6" id="KW-0677">Repeat</keyword>
<evidence type="ECO:0000313" key="17">
    <source>
        <dbReference type="EMBL" id="GBL99353.1"/>
    </source>
</evidence>
<dbReference type="CDD" id="cd22947">
    <property type="entry name" value="Coatomer_WDAD_beta-like"/>
    <property type="match status" value="1"/>
</dbReference>
<dbReference type="InterPro" id="IPR016453">
    <property type="entry name" value="COPB2"/>
</dbReference>
<dbReference type="InterPro" id="IPR015943">
    <property type="entry name" value="WD40/YVTN_repeat-like_dom_sf"/>
</dbReference>
<reference evidence="17 18" key="1">
    <citation type="journal article" date="2019" name="Sci. Rep.">
        <title>Orb-weaving spider Araneus ventricosus genome elucidates the spidroin gene catalogue.</title>
        <authorList>
            <person name="Kono N."/>
            <person name="Nakamura H."/>
            <person name="Ohtoshi R."/>
            <person name="Moran D.A.P."/>
            <person name="Shinohara A."/>
            <person name="Yoshida Y."/>
            <person name="Fujiwara M."/>
            <person name="Mori M."/>
            <person name="Tomita M."/>
            <person name="Arakawa K."/>
        </authorList>
    </citation>
    <scope>NUCLEOTIDE SEQUENCE [LARGE SCALE GENOMIC DNA]</scope>
</reference>
<dbReference type="FunFam" id="2.130.10.10:FF:000008">
    <property type="entry name" value="Coatomer subunit beta"/>
    <property type="match status" value="1"/>
</dbReference>
<keyword evidence="7 12" id="KW-0931">ER-Golgi transport</keyword>
<dbReference type="GO" id="GO:0006888">
    <property type="term" value="P:endoplasmic reticulum to Golgi vesicle-mediated transport"/>
    <property type="evidence" value="ECO:0007669"/>
    <property type="project" value="TreeGrafter"/>
</dbReference>
<keyword evidence="11 12" id="KW-0968">Cytoplasmic vesicle</keyword>
<evidence type="ECO:0000256" key="1">
    <source>
        <dbReference type="ARBA" id="ARBA00004347"/>
    </source>
</evidence>
<dbReference type="InterPro" id="IPR011044">
    <property type="entry name" value="Quino_amine_DH_bsu"/>
</dbReference>
<evidence type="ECO:0000256" key="5">
    <source>
        <dbReference type="ARBA" id="ARBA00022574"/>
    </source>
</evidence>
<sequence length="955" mass="107869">MPLKLDVKRQLLARSDRVKCVDLHPTEPWMLVSLYNGNVHIWNYETQVIVKSFEVCDLPVRAVKFIPRKNWVITGSDDMQLRIFNYNTLERVHLVEAHSDYIRSIAVHPTQPFVLTSSDDMMIKLWNWEKNWACTQVFDGHTHYVMQIVINPKDNNTFASASLDRTVKVWQLGSTSPNFTLEGHEKGVNCVDYYHGGDKPYLISGADDRLVKIWDYQNKTCIQTLEGHAQNISAVTFHPELPIIMTGSEDGTVRIWHANTYRLESTLNYNLERVWAIACLKGSNNVVIGYDEGSILIKLGREEPAMSMDSSGKIIWAKHSELQQANLKAMVDAEIKDGERLPLVVKDMGSCEIYPQTVSHNTNGRFVVVCGDGEYIIYTAMALRNKSFGSAQEFVWALDSSEYAVRESTTSIKIFKNFKEKKTFKPEYGAEGIFGGHMLGVKSISGLAFYDWETLDLVRRIEIQPKHVYWSENGELVCIAAEDSFYILRYNAEAVADAKQHPENISEDGIEESFDVLGTHLETVKTGLWVGDCFIYTNSLNRLNYYVGGEIVTIAHLDRIMYLLGYIPKDNRLYLGDKELNVISYSLLLSVLEYQTAVMREDFENAQSVLPSIPWEQRTRVAHFLEKQGFKVQALAVSTDPDHKFELALQLGDLKVAYKLAKESMTEQKWKRLSELALSKCEFQLAEECLHHAKDYGGLLLLATSSGNASMVEKLAQSAELEGINNVAFMSYFLLGKKEKALNMLVQSKRLPEAAFFARTYLPSQASRIVKLWKESFKKTNEKASYALADPEEYENLFPNFNLLLKTEQFMKQSQIRLPASSYPKTISGAEKNPVEAMQEAEASGKFVYVADDDATGSQHSLSEGAGDASSLADNFASSYKASKWAQSASESEEKEPTKNLLGNEEKAKEEAASNQSKPAELELSPDEELELDLNNFVLDEEVEMAGILDDEDMD</sequence>
<comment type="subunit">
    <text evidence="12">Oligomeric complex that consists of at least the alpha, beta, beta', gamma, delta, epsilon and zeta subunits.</text>
</comment>
<evidence type="ECO:0000256" key="12">
    <source>
        <dbReference type="PIRNR" id="PIRNR005567"/>
    </source>
</evidence>
<feature type="repeat" description="WD" evidence="13">
    <location>
        <begin position="181"/>
        <end position="224"/>
    </location>
</feature>
<dbReference type="PRINTS" id="PR00320">
    <property type="entry name" value="GPROTEINBRPT"/>
</dbReference>
<feature type="repeat" description="WD" evidence="13">
    <location>
        <begin position="138"/>
        <end position="180"/>
    </location>
</feature>
<evidence type="ECO:0000259" key="16">
    <source>
        <dbReference type="Pfam" id="PF23953"/>
    </source>
</evidence>
<dbReference type="SUPFAM" id="SSF50978">
    <property type="entry name" value="WD40 repeat-like"/>
    <property type="match status" value="1"/>
</dbReference>
<feature type="domain" description="COPA/B TPR" evidence="16">
    <location>
        <begin position="594"/>
        <end position="774"/>
    </location>
</feature>
<proteinExistence type="inferred from homology"/>
<organism evidence="17 18">
    <name type="scientific">Araneus ventricosus</name>
    <name type="common">Orbweaver spider</name>
    <name type="synonym">Epeira ventricosa</name>
    <dbReference type="NCBI Taxonomy" id="182803"/>
    <lineage>
        <taxon>Eukaryota</taxon>
        <taxon>Metazoa</taxon>
        <taxon>Ecdysozoa</taxon>
        <taxon>Arthropoda</taxon>
        <taxon>Chelicerata</taxon>
        <taxon>Arachnida</taxon>
        <taxon>Araneae</taxon>
        <taxon>Araneomorphae</taxon>
        <taxon>Entelegynae</taxon>
        <taxon>Araneoidea</taxon>
        <taxon>Araneidae</taxon>
        <taxon>Araneus</taxon>
    </lineage>
</organism>
<evidence type="ECO:0000256" key="10">
    <source>
        <dbReference type="ARBA" id="ARBA00023136"/>
    </source>
</evidence>
<feature type="repeat" description="WD" evidence="13">
    <location>
        <begin position="225"/>
        <end position="266"/>
    </location>
</feature>
<dbReference type="InterPro" id="IPR036322">
    <property type="entry name" value="WD40_repeat_dom_sf"/>
</dbReference>
<dbReference type="GO" id="GO:0030126">
    <property type="term" value="C:COPI vesicle coat"/>
    <property type="evidence" value="ECO:0007669"/>
    <property type="project" value="TreeGrafter"/>
</dbReference>
<dbReference type="InterPro" id="IPR001680">
    <property type="entry name" value="WD40_rpt"/>
</dbReference>
<evidence type="ECO:0000256" key="3">
    <source>
        <dbReference type="ARBA" id="ARBA00022448"/>
    </source>
</evidence>
<dbReference type="PANTHER" id="PTHR19876:SF2">
    <property type="entry name" value="COATOMER SUBUNIT BETA"/>
    <property type="match status" value="1"/>
</dbReference>
<dbReference type="AlphaFoldDB" id="A0A4Y2C5J9"/>
<comment type="similarity">
    <text evidence="2 12">Belongs to the WD repeat COPB2 family.</text>
</comment>
<dbReference type="PROSITE" id="PS50082">
    <property type="entry name" value="WD_REPEATS_2"/>
    <property type="match status" value="4"/>
</dbReference>
<dbReference type="SUPFAM" id="SSF50969">
    <property type="entry name" value="YVTN repeat-like/Quinoprotein amine dehydrogenase"/>
    <property type="match status" value="1"/>
</dbReference>
<evidence type="ECO:0000256" key="11">
    <source>
        <dbReference type="ARBA" id="ARBA00023329"/>
    </source>
</evidence>
<feature type="domain" description="COPA/B second beta-propeller" evidence="15">
    <location>
        <begin position="319"/>
        <end position="577"/>
    </location>
</feature>
<evidence type="ECO:0000256" key="14">
    <source>
        <dbReference type="SAM" id="MobiDB-lite"/>
    </source>
</evidence>
<dbReference type="Pfam" id="PF23953">
    <property type="entry name" value="TPR_COPA_B"/>
    <property type="match status" value="1"/>
</dbReference>
<dbReference type="InterPro" id="IPR050844">
    <property type="entry name" value="Coatomer_complex_subunit"/>
</dbReference>
<evidence type="ECO:0000256" key="9">
    <source>
        <dbReference type="ARBA" id="ARBA00023034"/>
    </source>
</evidence>
<dbReference type="PIRSF" id="PIRSF005567">
    <property type="entry name" value="Coatomer_beta'_subunit"/>
    <property type="match status" value="1"/>
</dbReference>
<evidence type="ECO:0000313" key="18">
    <source>
        <dbReference type="Proteomes" id="UP000499080"/>
    </source>
</evidence>
<evidence type="ECO:0000256" key="7">
    <source>
        <dbReference type="ARBA" id="ARBA00022892"/>
    </source>
</evidence>
<comment type="subcellular location">
    <subcellularLocation>
        <location evidence="1 12">Cytoplasmic vesicle</location>
        <location evidence="1 12">COPI-coated vesicle membrane</location>
        <topology evidence="1 12">Peripheral membrane protein</topology>
        <orientation evidence="1 12">Cytoplasmic side</orientation>
    </subcellularLocation>
    <subcellularLocation>
        <location evidence="12">Golgi apparatus membrane</location>
        <topology evidence="12">Peripheral membrane protein</topology>
        <orientation evidence="12">Cytoplasmic side</orientation>
    </subcellularLocation>
    <text evidence="12">The coatomer is cytoplasmic or polymerized on the cytoplasmic side of the Golgi, as well as on the vesicles/buds originating from it.</text>
</comment>
<dbReference type="GO" id="GO:0006886">
    <property type="term" value="P:intracellular protein transport"/>
    <property type="evidence" value="ECO:0007669"/>
    <property type="project" value="UniProtKB-UniRule"/>
</dbReference>
<keyword evidence="3 12" id="KW-0813">Transport</keyword>
<keyword evidence="10 12" id="KW-0472">Membrane</keyword>